<proteinExistence type="predicted"/>
<dbReference type="Proteomes" id="UP000031523">
    <property type="component" value="Chromosome"/>
</dbReference>
<dbReference type="EMBL" id="CP010519">
    <property type="protein sequence ID" value="AJE87143.1"/>
    <property type="molecule type" value="Genomic_DNA"/>
</dbReference>
<evidence type="ECO:0000313" key="2">
    <source>
        <dbReference type="Proteomes" id="UP000031523"/>
    </source>
</evidence>
<sequence>MSRRGKSTFRRMNALVLGLVTVAAGAVVPLVVVGGASTADAALRKRVDTDYTLLRRAPRSYVIGTAYRDWTVDVHGEQDAGYRWARVHGDLNSCLWIYSGALSGDAAQADSCGAAATMPVEQFTNGQIGGSDTDGASVATVAGANCATWDGSHIRGYGNVRPWEVPSAPSAPVDGQVAVGQTVQWRYVSRDGQWVMVRDPRAGDTEGVGQQGWYFIPRDCLPAQLPS</sequence>
<organism evidence="1 2">
    <name type="scientific">Streptomyces albus (strain ATCC 21838 / DSM 41398 / FERM P-419 / JCM 4703 / NBRC 107858)</name>
    <dbReference type="NCBI Taxonomy" id="1081613"/>
    <lineage>
        <taxon>Bacteria</taxon>
        <taxon>Bacillati</taxon>
        <taxon>Actinomycetota</taxon>
        <taxon>Actinomycetes</taxon>
        <taxon>Kitasatosporales</taxon>
        <taxon>Streptomycetaceae</taxon>
        <taxon>Streptomyces</taxon>
    </lineage>
</organism>
<gene>
    <name evidence="1" type="ORF">SLNWT_6767</name>
</gene>
<dbReference type="KEGG" id="sals:SLNWT_6767"/>
<protein>
    <submittedName>
        <fullName evidence="1">Uncharacterized protein</fullName>
    </submittedName>
</protein>
<reference evidence="1 2" key="1">
    <citation type="submission" date="2015-01" db="EMBL/GenBank/DDBJ databases">
        <title>Enhanced salinomycin production by adjusting the supply of polyketide extender units in Streptomyce albus DSM 41398.</title>
        <authorList>
            <person name="Lu C."/>
        </authorList>
    </citation>
    <scope>NUCLEOTIDE SEQUENCE [LARGE SCALE GENOMIC DNA]</scope>
    <source>
        <strain evidence="2">ATCC 21838 / DSM 41398 / FERM P-419 / JCM 4703 / NBRC 107858</strain>
    </source>
</reference>
<accession>A0A0B5EWD9</accession>
<name>A0A0B5EWD9_STRA4</name>
<evidence type="ECO:0000313" key="1">
    <source>
        <dbReference type="EMBL" id="AJE87143.1"/>
    </source>
</evidence>
<keyword evidence="2" id="KW-1185">Reference proteome</keyword>
<dbReference type="AlphaFoldDB" id="A0A0B5EWD9"/>